<protein>
    <submittedName>
        <fullName evidence="1">Uncharacterized protein</fullName>
    </submittedName>
</protein>
<geneLocation type="plasmid" evidence="1">
    <name>RCS81_p</name>
</geneLocation>
<evidence type="ECO:0000313" key="1">
    <source>
        <dbReference type="EMBL" id="SPE04508.1"/>
    </source>
</evidence>
<gene>
    <name evidence="1" type="ORF">RCS81_P0005</name>
</gene>
<reference evidence="1" key="1">
    <citation type="submission" date="2018-02" db="EMBL/GenBank/DDBJ databases">
        <authorList>
            <person name="Cohen D.B."/>
            <person name="Kent A.D."/>
        </authorList>
    </citation>
    <scope>NUCLEOTIDE SEQUENCE</scope>
    <source>
        <strain evidence="1">ECOR 19</strain>
    </source>
</reference>
<dbReference type="EMBL" id="LT985317">
    <property type="protein sequence ID" value="SPE04508.1"/>
    <property type="molecule type" value="Genomic_DNA"/>
</dbReference>
<organism evidence="1">
    <name type="scientific">Escherichia coli</name>
    <dbReference type="NCBI Taxonomy" id="562"/>
    <lineage>
        <taxon>Bacteria</taxon>
        <taxon>Pseudomonadati</taxon>
        <taxon>Pseudomonadota</taxon>
        <taxon>Gammaproteobacteria</taxon>
        <taxon>Enterobacterales</taxon>
        <taxon>Enterobacteriaceae</taxon>
        <taxon>Escherichia</taxon>
    </lineage>
</organism>
<sequence length="79" mass="8561">MEIFLALSTSLPRGERIAKTLTELKLPDIKVANNKLLIDVSVSMPAAIALDIILPHMSKSIFTEKLAANFGLAAFPLLN</sequence>
<proteinExistence type="predicted"/>
<keyword evidence="1" id="KW-0614">Plasmid</keyword>
<dbReference type="AlphaFoldDB" id="A0A2P9EME4"/>
<accession>A0A2P9EME4</accession>
<name>A0A2P9EME4_ECOLX</name>